<dbReference type="PRINTS" id="PR00081">
    <property type="entry name" value="GDHRDH"/>
</dbReference>
<dbReference type="PANTHER" id="PTHR43669">
    <property type="entry name" value="5-KETO-D-GLUCONATE 5-REDUCTASE"/>
    <property type="match status" value="1"/>
</dbReference>
<comment type="caution">
    <text evidence="3">The sequence shown here is derived from an EMBL/GenBank/DDBJ whole genome shotgun (WGS) entry which is preliminary data.</text>
</comment>
<reference evidence="3 4" key="1">
    <citation type="journal article" date="2019" name="Int. J. Syst. Evol. Microbiol.">
        <title>The Global Catalogue of Microorganisms (GCM) 10K type strain sequencing project: providing services to taxonomists for standard genome sequencing and annotation.</title>
        <authorList>
            <consortium name="The Broad Institute Genomics Platform"/>
            <consortium name="The Broad Institute Genome Sequencing Center for Infectious Disease"/>
            <person name="Wu L."/>
            <person name="Ma J."/>
        </authorList>
    </citation>
    <scope>NUCLEOTIDE SEQUENCE [LARGE SCALE GENOMIC DNA]</scope>
    <source>
        <strain evidence="3 4">CGMCC 1.12285</strain>
    </source>
</reference>
<keyword evidence="2" id="KW-0560">Oxidoreductase</keyword>
<sequence>MENTTVVVTGAGGAIGGALAEAFADDGATVFAGVHADEGQFADHDGVEPMRVDARDEFDVEYLMEDAAGTGEIDLVLPCAAVFHGDPGEQRLADEGYAAFDDEYRTNARGVFVAIREALPHLADDARVLVPSGSVAEEAKSGYGGYAVSKAAAEAVARQFAAEIDQTVGVVDPGVVASDLTGGQGRDPAEVVGLFRWAATELGADELNGERVGLAEWKRATR</sequence>
<dbReference type="InterPro" id="IPR002347">
    <property type="entry name" value="SDR_fam"/>
</dbReference>
<evidence type="ECO:0000256" key="2">
    <source>
        <dbReference type="ARBA" id="ARBA00023002"/>
    </source>
</evidence>
<name>A0ABD6B2H5_9EURY</name>
<dbReference type="AlphaFoldDB" id="A0ABD6B2H5"/>
<dbReference type="EMBL" id="JBHUDH010000014">
    <property type="protein sequence ID" value="MFD1525085.1"/>
    <property type="molecule type" value="Genomic_DNA"/>
</dbReference>
<evidence type="ECO:0000313" key="4">
    <source>
        <dbReference type="Proteomes" id="UP001597111"/>
    </source>
</evidence>
<dbReference type="PANTHER" id="PTHR43669:SF3">
    <property type="entry name" value="ALCOHOL DEHYDROGENASE, PUTATIVE (AFU_ORTHOLOGUE AFUA_3G03445)-RELATED"/>
    <property type="match status" value="1"/>
</dbReference>
<dbReference type="Pfam" id="PF13561">
    <property type="entry name" value="adh_short_C2"/>
    <property type="match status" value="1"/>
</dbReference>
<dbReference type="GO" id="GO:0016491">
    <property type="term" value="F:oxidoreductase activity"/>
    <property type="evidence" value="ECO:0007669"/>
    <property type="project" value="UniProtKB-KW"/>
</dbReference>
<evidence type="ECO:0000313" key="3">
    <source>
        <dbReference type="EMBL" id="MFD1525085.1"/>
    </source>
</evidence>
<dbReference type="Gene3D" id="3.40.50.720">
    <property type="entry name" value="NAD(P)-binding Rossmann-like Domain"/>
    <property type="match status" value="1"/>
</dbReference>
<protein>
    <submittedName>
        <fullName evidence="3">SDR family oxidoreductase</fullName>
    </submittedName>
</protein>
<comment type="similarity">
    <text evidence="1">Belongs to the short-chain dehydrogenases/reductases (SDR) family.</text>
</comment>
<dbReference type="RefSeq" id="WP_379731469.1">
    <property type="nucleotide sequence ID" value="NZ_JBHSWZ010000095.1"/>
</dbReference>
<proteinExistence type="inferred from homology"/>
<gene>
    <name evidence="3" type="ORF">ACFR9S_02035</name>
</gene>
<dbReference type="SUPFAM" id="SSF51735">
    <property type="entry name" value="NAD(P)-binding Rossmann-fold domains"/>
    <property type="match status" value="1"/>
</dbReference>
<evidence type="ECO:0000256" key="1">
    <source>
        <dbReference type="ARBA" id="ARBA00006484"/>
    </source>
</evidence>
<keyword evidence="4" id="KW-1185">Reference proteome</keyword>
<accession>A0ABD6B2H5</accession>
<dbReference type="Proteomes" id="UP001597111">
    <property type="component" value="Unassembled WGS sequence"/>
</dbReference>
<organism evidence="3 4">
    <name type="scientific">Halolamina salina</name>
    <dbReference type="NCBI Taxonomy" id="1220023"/>
    <lineage>
        <taxon>Archaea</taxon>
        <taxon>Methanobacteriati</taxon>
        <taxon>Methanobacteriota</taxon>
        <taxon>Stenosarchaea group</taxon>
        <taxon>Halobacteria</taxon>
        <taxon>Halobacteriales</taxon>
        <taxon>Haloferacaceae</taxon>
    </lineage>
</organism>
<dbReference type="InterPro" id="IPR036291">
    <property type="entry name" value="NAD(P)-bd_dom_sf"/>
</dbReference>